<proteinExistence type="predicted"/>
<evidence type="ECO:0000256" key="1">
    <source>
        <dbReference type="SAM" id="MobiDB-lite"/>
    </source>
</evidence>
<evidence type="ECO:0000313" key="3">
    <source>
        <dbReference type="Proteomes" id="UP000243686"/>
    </source>
</evidence>
<name>A0A1S8WRV2_OPIVI</name>
<feature type="non-terminal residue" evidence="2">
    <location>
        <position position="71"/>
    </location>
</feature>
<organism evidence="2 3">
    <name type="scientific">Opisthorchis viverrini</name>
    <name type="common">Southeast Asian liver fluke</name>
    <dbReference type="NCBI Taxonomy" id="6198"/>
    <lineage>
        <taxon>Eukaryota</taxon>
        <taxon>Metazoa</taxon>
        <taxon>Spiralia</taxon>
        <taxon>Lophotrochozoa</taxon>
        <taxon>Platyhelminthes</taxon>
        <taxon>Trematoda</taxon>
        <taxon>Digenea</taxon>
        <taxon>Opisthorchiida</taxon>
        <taxon>Opisthorchiata</taxon>
        <taxon>Opisthorchiidae</taxon>
        <taxon>Opisthorchis</taxon>
    </lineage>
</organism>
<evidence type="ECO:0000313" key="2">
    <source>
        <dbReference type="EMBL" id="OON17196.1"/>
    </source>
</evidence>
<feature type="region of interest" description="Disordered" evidence="1">
    <location>
        <begin position="49"/>
        <end position="71"/>
    </location>
</feature>
<sequence length="71" mass="7947">GDEKGQDLTYTIDSYVRRRRAQQPATLKKPDLVMVGEDGQGLAYFIEAESPRKRAEETAAVEQQAPDDAKH</sequence>
<dbReference type="EMBL" id="KV895739">
    <property type="protein sequence ID" value="OON17196.1"/>
    <property type="molecule type" value="Genomic_DNA"/>
</dbReference>
<accession>A0A1S8WRV2</accession>
<feature type="non-terminal residue" evidence="2">
    <location>
        <position position="1"/>
    </location>
</feature>
<dbReference type="Proteomes" id="UP000243686">
    <property type="component" value="Unassembled WGS sequence"/>
</dbReference>
<keyword evidence="3" id="KW-1185">Reference proteome</keyword>
<reference evidence="2 3" key="1">
    <citation type="submission" date="2015-03" db="EMBL/GenBank/DDBJ databases">
        <title>Draft genome of the nematode, Opisthorchis viverrini.</title>
        <authorList>
            <person name="Mitreva M."/>
        </authorList>
    </citation>
    <scope>NUCLEOTIDE SEQUENCE [LARGE SCALE GENOMIC DNA]</scope>
    <source>
        <strain evidence="2">Khon Kaen</strain>
    </source>
</reference>
<gene>
    <name evidence="2" type="ORF">X801_06969</name>
</gene>
<dbReference type="AlphaFoldDB" id="A0A1S8WRV2"/>
<protein>
    <submittedName>
        <fullName evidence="2">Uncharacterized protein</fullName>
    </submittedName>
</protein>